<evidence type="ECO:0000256" key="7">
    <source>
        <dbReference type="RuleBase" id="RU364038"/>
    </source>
</evidence>
<reference evidence="10 11" key="1">
    <citation type="submission" date="2010-12" db="EMBL/GenBank/DDBJ databases">
        <authorList>
            <person name="Muzny D."/>
            <person name="Qin X."/>
            <person name="Deng J."/>
            <person name="Jiang H."/>
            <person name="Liu Y."/>
            <person name="Qu J."/>
            <person name="Song X.-Z."/>
            <person name="Zhang L."/>
            <person name="Thornton R."/>
            <person name="Coyle M."/>
            <person name="Francisco L."/>
            <person name="Jackson L."/>
            <person name="Javaid M."/>
            <person name="Korchina V."/>
            <person name="Kovar C."/>
            <person name="Mata R."/>
            <person name="Mathew T."/>
            <person name="Ngo R."/>
            <person name="Nguyen L."/>
            <person name="Nguyen N."/>
            <person name="Okwuonu G."/>
            <person name="Ongeri F."/>
            <person name="Pham C."/>
            <person name="Simmons D."/>
            <person name="Wilczek-Boney K."/>
            <person name="Hale W."/>
            <person name="Jakkamsetti A."/>
            <person name="Pham P."/>
            <person name="Ruth R."/>
            <person name="San Lucas F."/>
            <person name="Warren J."/>
            <person name="Zhang J."/>
            <person name="Zhao Z."/>
            <person name="Zhou C."/>
            <person name="Zhu D."/>
            <person name="Lee S."/>
            <person name="Bess C."/>
            <person name="Blankenburg K."/>
            <person name="Forbes L."/>
            <person name="Fu Q."/>
            <person name="Gubbala S."/>
            <person name="Hirani K."/>
            <person name="Jayaseelan J.C."/>
            <person name="Lara F."/>
            <person name="Munidasa M."/>
            <person name="Palculict T."/>
            <person name="Patil S."/>
            <person name="Pu L.-L."/>
            <person name="Saada N."/>
            <person name="Tang L."/>
            <person name="Weissenberger G."/>
            <person name="Zhu Y."/>
            <person name="Hemphill L."/>
            <person name="Shang Y."/>
            <person name="Youmans B."/>
            <person name="Ayvaz T."/>
            <person name="Ross M."/>
            <person name="Santibanez J."/>
            <person name="Aqrawi P."/>
            <person name="Gross S."/>
            <person name="Joshi V."/>
            <person name="Fowler G."/>
            <person name="Nazareth L."/>
            <person name="Reid J."/>
            <person name="Worley K."/>
            <person name="Petrosino J."/>
            <person name="Highlander S."/>
            <person name="Gibbs R."/>
        </authorList>
    </citation>
    <scope>NUCLEOTIDE SEQUENCE [LARGE SCALE GENOMIC DNA]</scope>
    <source>
        <strain evidence="10 11">ATCC 51599</strain>
    </source>
</reference>
<dbReference type="PANTHER" id="PTHR35272:SF3">
    <property type="entry name" value="THIOL:DISULFIDE INTERCHANGE PROTEIN DSBC"/>
    <property type="match status" value="1"/>
</dbReference>
<dbReference type="InterPro" id="IPR012336">
    <property type="entry name" value="Thioredoxin-like_fold"/>
</dbReference>
<accession>E7S0T5</accession>
<gene>
    <name evidence="10" type="ORF">HMPREF0551_2646</name>
</gene>
<dbReference type="InterPro" id="IPR036249">
    <property type="entry name" value="Thioredoxin-like_sf"/>
</dbReference>
<dbReference type="InterPro" id="IPR018950">
    <property type="entry name" value="DiS-bond_isomerase_DsbC/G_N"/>
</dbReference>
<dbReference type="InterPro" id="IPR009094">
    <property type="entry name" value="DiS-bond_isomerase_DsbC/G_N_sf"/>
</dbReference>
<comment type="caution">
    <text evidence="10">The sequence shown here is derived from an EMBL/GenBank/DDBJ whole genome shotgun (WGS) entry which is preliminary data.</text>
</comment>
<protein>
    <recommendedName>
        <fullName evidence="7">Thiol:disulfide interchange protein</fullName>
    </recommendedName>
</protein>
<evidence type="ECO:0000313" key="11">
    <source>
        <dbReference type="Proteomes" id="UP000011021"/>
    </source>
</evidence>
<dbReference type="SUPFAM" id="SSF54423">
    <property type="entry name" value="DsbC/DsbG N-terminal domain-like"/>
    <property type="match status" value="1"/>
</dbReference>
<dbReference type="InterPro" id="IPR033954">
    <property type="entry name" value="DiS-bond_Isoase_DsbC/G"/>
</dbReference>
<proteinExistence type="inferred from homology"/>
<evidence type="ECO:0000256" key="2">
    <source>
        <dbReference type="ARBA" id="ARBA00009813"/>
    </source>
</evidence>
<dbReference type="CDD" id="cd03020">
    <property type="entry name" value="DsbA_DsbC_DsbG"/>
    <property type="match status" value="1"/>
</dbReference>
<dbReference type="GO" id="GO:0042597">
    <property type="term" value="C:periplasmic space"/>
    <property type="evidence" value="ECO:0007669"/>
    <property type="project" value="UniProtKB-SubCell"/>
</dbReference>
<keyword evidence="3 7" id="KW-0732">Signal</keyword>
<feature type="signal peptide" evidence="7">
    <location>
        <begin position="1"/>
        <end position="38"/>
    </location>
</feature>
<comment type="subcellular location">
    <subcellularLocation>
        <location evidence="1 7">Periplasm</location>
    </subcellularLocation>
</comment>
<dbReference type="HOGENOM" id="CLU_083593_1_0_4"/>
<feature type="domain" description="Disulphide bond isomerase DsbC/G N-terminal" evidence="8">
    <location>
        <begin position="66"/>
        <end position="134"/>
    </location>
</feature>
<evidence type="ECO:0000256" key="3">
    <source>
        <dbReference type="ARBA" id="ARBA00022729"/>
    </source>
</evidence>
<keyword evidence="4 7" id="KW-0574">Periplasm</keyword>
<organism evidence="10 11">
    <name type="scientific">Lautropia mirabilis ATCC 51599</name>
    <dbReference type="NCBI Taxonomy" id="887898"/>
    <lineage>
        <taxon>Bacteria</taxon>
        <taxon>Pseudomonadati</taxon>
        <taxon>Pseudomonadota</taxon>
        <taxon>Betaproteobacteria</taxon>
        <taxon>Burkholderiales</taxon>
        <taxon>Burkholderiaceae</taxon>
        <taxon>Lautropia</taxon>
    </lineage>
</organism>
<evidence type="ECO:0000259" key="9">
    <source>
        <dbReference type="Pfam" id="PF13098"/>
    </source>
</evidence>
<feature type="chain" id="PRO_5010005167" description="Thiol:disulfide interchange protein" evidence="7">
    <location>
        <begin position="39"/>
        <end position="292"/>
    </location>
</feature>
<name>E7S0T5_9BURK</name>
<keyword evidence="5" id="KW-1015">Disulfide bond</keyword>
<sequence length="292" mass="31494">MIEKMRSTHGHGRALRRTVGQMLAAGMMATWLAAPLSAAETKADNGQSPAESVATAAQAASGKVDDATQTAIRNGLQRLMAGNTGMKIEEIRPTPIPGLYEVQVGQILVYADGAGKYVLAEGELIDIENQRNLTRERATELSRIDFKRDLPLDKAIKQVHGNGKRVLAIFEDPNCSYCRRMRSVLAGIDDLTIYTFTYPILAPSSLTKSQKAWCAKDPSSAWADLMSNGKEPDNAGDCKTPVQEVLALGRKLNVTGTPTLFFPDGNRVPGAISPEQLEQLLDAQGKATAKKG</sequence>
<feature type="domain" description="Thioredoxin-like fold" evidence="9">
    <location>
        <begin position="160"/>
        <end position="281"/>
    </location>
</feature>
<evidence type="ECO:0000256" key="1">
    <source>
        <dbReference type="ARBA" id="ARBA00004418"/>
    </source>
</evidence>
<dbReference type="Pfam" id="PF10411">
    <property type="entry name" value="DsbC_N"/>
    <property type="match status" value="1"/>
</dbReference>
<dbReference type="Proteomes" id="UP000011021">
    <property type="component" value="Unassembled WGS sequence"/>
</dbReference>
<evidence type="ECO:0000256" key="6">
    <source>
        <dbReference type="ARBA" id="ARBA00023284"/>
    </source>
</evidence>
<dbReference type="Gene3D" id="3.10.450.70">
    <property type="entry name" value="Disulphide bond isomerase, DsbC/G, N-terminal"/>
    <property type="match status" value="1"/>
</dbReference>
<dbReference type="Gene3D" id="3.40.30.10">
    <property type="entry name" value="Glutaredoxin"/>
    <property type="match status" value="1"/>
</dbReference>
<evidence type="ECO:0000313" key="10">
    <source>
        <dbReference type="EMBL" id="EFV93750.1"/>
    </source>
</evidence>
<comment type="function">
    <text evidence="7">Required for disulfide bond formation in some periplasmic proteins. Acts by transferring its disulfide bond to other proteins and is reduced in the process.</text>
</comment>
<dbReference type="STRING" id="887898.HMPREF0551_2646"/>
<evidence type="ECO:0000259" key="8">
    <source>
        <dbReference type="Pfam" id="PF10411"/>
    </source>
</evidence>
<keyword evidence="11" id="KW-1185">Reference proteome</keyword>
<dbReference type="eggNOG" id="COG1651">
    <property type="taxonomic scope" value="Bacteria"/>
</dbReference>
<evidence type="ECO:0000256" key="5">
    <source>
        <dbReference type="ARBA" id="ARBA00023157"/>
    </source>
</evidence>
<dbReference type="SUPFAM" id="SSF52833">
    <property type="entry name" value="Thioredoxin-like"/>
    <property type="match status" value="1"/>
</dbReference>
<dbReference type="InterPro" id="IPR051470">
    <property type="entry name" value="Thiol:disulfide_interchange"/>
</dbReference>
<dbReference type="EMBL" id="AEQP01000024">
    <property type="protein sequence ID" value="EFV93750.1"/>
    <property type="molecule type" value="Genomic_DNA"/>
</dbReference>
<comment type="similarity">
    <text evidence="2 7">Belongs to the thioredoxin family. DsbC subfamily.</text>
</comment>
<dbReference type="RefSeq" id="WP_005675140.1">
    <property type="nucleotide sequence ID" value="NZ_CP146288.1"/>
</dbReference>
<dbReference type="PANTHER" id="PTHR35272">
    <property type="entry name" value="THIOL:DISULFIDE INTERCHANGE PROTEIN DSBC-RELATED"/>
    <property type="match status" value="1"/>
</dbReference>
<keyword evidence="6 7" id="KW-0676">Redox-active center</keyword>
<evidence type="ECO:0000256" key="4">
    <source>
        <dbReference type="ARBA" id="ARBA00022764"/>
    </source>
</evidence>
<dbReference type="AlphaFoldDB" id="E7S0T5"/>
<dbReference type="Pfam" id="PF13098">
    <property type="entry name" value="Thioredoxin_2"/>
    <property type="match status" value="1"/>
</dbReference>